<proteinExistence type="inferred from homology"/>
<feature type="transmembrane region" description="Helical" evidence="9">
    <location>
        <begin position="9"/>
        <end position="29"/>
    </location>
</feature>
<evidence type="ECO:0000256" key="6">
    <source>
        <dbReference type="ARBA" id="ARBA00022906"/>
    </source>
</evidence>
<dbReference type="Pfam" id="PF01545">
    <property type="entry name" value="Cation_efflux"/>
    <property type="match status" value="1"/>
</dbReference>
<dbReference type="PANTHER" id="PTHR43840">
    <property type="entry name" value="MITOCHONDRIAL METAL TRANSPORTER 1-RELATED"/>
    <property type="match status" value="1"/>
</dbReference>
<evidence type="ECO:0000256" key="7">
    <source>
        <dbReference type="ARBA" id="ARBA00022989"/>
    </source>
</evidence>
<evidence type="ECO:0000256" key="9">
    <source>
        <dbReference type="SAM" id="Phobius"/>
    </source>
</evidence>
<evidence type="ECO:0000259" key="10">
    <source>
        <dbReference type="Pfam" id="PF01545"/>
    </source>
</evidence>
<feature type="transmembrane region" description="Helical" evidence="9">
    <location>
        <begin position="77"/>
        <end position="99"/>
    </location>
</feature>
<keyword evidence="7 9" id="KW-1133">Transmembrane helix</keyword>
<feature type="transmembrane region" description="Helical" evidence="9">
    <location>
        <begin position="111"/>
        <end position="131"/>
    </location>
</feature>
<keyword evidence="12" id="KW-1185">Reference proteome</keyword>
<dbReference type="PANTHER" id="PTHR43840:SF15">
    <property type="entry name" value="MITOCHONDRIAL METAL TRANSPORTER 1-RELATED"/>
    <property type="match status" value="1"/>
</dbReference>
<gene>
    <name evidence="11" type="primary">fieF</name>
    <name evidence="11" type="ORF">AUP74_00883</name>
</gene>
<comment type="similarity">
    <text evidence="2">Belongs to the cation diffusion facilitator (CDF) transporter (TC 2.A.4) family. FieF subfamily.</text>
</comment>
<keyword evidence="6" id="KW-0406">Ion transport</keyword>
<dbReference type="InterPro" id="IPR050291">
    <property type="entry name" value="CDF_Transporter"/>
</dbReference>
<keyword evidence="3" id="KW-0813">Transport</keyword>
<dbReference type="SUPFAM" id="SSF161111">
    <property type="entry name" value="Cation efflux protein transmembrane domain-like"/>
    <property type="match status" value="1"/>
</dbReference>
<dbReference type="OrthoDB" id="268546at2"/>
<accession>A0A1C9W5F1</accession>
<organism evidence="11 12">
    <name type="scientific">Microbulbifer aggregans</name>
    <dbReference type="NCBI Taxonomy" id="1769779"/>
    <lineage>
        <taxon>Bacteria</taxon>
        <taxon>Pseudomonadati</taxon>
        <taxon>Pseudomonadota</taxon>
        <taxon>Gammaproteobacteria</taxon>
        <taxon>Cellvibrionales</taxon>
        <taxon>Microbulbiferaceae</taxon>
        <taxon>Microbulbifer</taxon>
    </lineage>
</organism>
<name>A0A1C9W5F1_9GAMM</name>
<dbReference type="GO" id="GO:0015093">
    <property type="term" value="F:ferrous iron transmembrane transporter activity"/>
    <property type="evidence" value="ECO:0007669"/>
    <property type="project" value="TreeGrafter"/>
</dbReference>
<dbReference type="GO" id="GO:0005886">
    <property type="term" value="C:plasma membrane"/>
    <property type="evidence" value="ECO:0007669"/>
    <property type="project" value="TreeGrafter"/>
</dbReference>
<comment type="subcellular location">
    <subcellularLocation>
        <location evidence="1">Membrane</location>
        <topology evidence="1">Multi-pass membrane protein</topology>
    </subcellularLocation>
</comment>
<feature type="transmembrane region" description="Helical" evidence="9">
    <location>
        <begin position="152"/>
        <end position="171"/>
    </location>
</feature>
<keyword evidence="4" id="KW-0408">Iron</keyword>
<protein>
    <submittedName>
        <fullName evidence="11">Ferrous-iron efflux pump FieF</fullName>
    </submittedName>
</protein>
<feature type="transmembrane region" description="Helical" evidence="9">
    <location>
        <begin position="35"/>
        <end position="56"/>
    </location>
</feature>
<keyword evidence="6" id="KW-0864">Zinc transport</keyword>
<keyword evidence="6" id="KW-0862">Zinc</keyword>
<keyword evidence="8 9" id="KW-0472">Membrane</keyword>
<dbReference type="AlphaFoldDB" id="A0A1C9W5F1"/>
<dbReference type="InterPro" id="IPR058533">
    <property type="entry name" value="Cation_efflux_TM"/>
</dbReference>
<dbReference type="EMBL" id="CP014143">
    <property type="protein sequence ID" value="AOS96350.1"/>
    <property type="molecule type" value="Genomic_DNA"/>
</dbReference>
<evidence type="ECO:0000256" key="8">
    <source>
        <dbReference type="ARBA" id="ARBA00023136"/>
    </source>
</evidence>
<keyword evidence="4" id="KW-0410">Iron transport</keyword>
<evidence type="ECO:0000256" key="5">
    <source>
        <dbReference type="ARBA" id="ARBA00022692"/>
    </source>
</evidence>
<feature type="domain" description="Cation efflux protein transmembrane" evidence="10">
    <location>
        <begin position="9"/>
        <end position="205"/>
    </location>
</feature>
<dbReference type="NCBIfam" id="TIGR01297">
    <property type="entry name" value="CDF"/>
    <property type="match status" value="1"/>
</dbReference>
<dbReference type="Gene3D" id="1.20.1510.10">
    <property type="entry name" value="Cation efflux protein transmembrane domain"/>
    <property type="match status" value="1"/>
</dbReference>
<keyword evidence="5 9" id="KW-0812">Transmembrane</keyword>
<dbReference type="RefSeq" id="WP_069946499.1">
    <property type="nucleotide sequence ID" value="NZ_CP014143.1"/>
</dbReference>
<dbReference type="GO" id="GO:0015086">
    <property type="term" value="F:cadmium ion transmembrane transporter activity"/>
    <property type="evidence" value="ECO:0007669"/>
    <property type="project" value="TreeGrafter"/>
</dbReference>
<evidence type="ECO:0000256" key="2">
    <source>
        <dbReference type="ARBA" id="ARBA00010212"/>
    </source>
</evidence>
<dbReference type="KEGG" id="micc:AUP74_00883"/>
<sequence>MEKLENRGLWLSITGCLFMAALAFVFAHLSGSAAIFLDGVFSLVNFLMSLVMLRVSRLIQRKADPRFPFGYASFEPAFNVLQSLVSLGVMLMALSSAVFSLFRGGRELDTGIATIYAAVASLGCLVIYLYLRRIGKVTESSLIQVDAFTWMIDTVLSAVVLCAFASAWHFGEKLGGFLPYLDAWLVIGMVVLMLPVPFRILYQNLMEVLLAAPSAEHQLLIHQAFTKAMRDIPAQDWSLSISKAGRSTYLHARILLKEGEDQCPIALADEWRENLTERMRDYVQEREFDVVFTTDASYL</sequence>
<dbReference type="InterPro" id="IPR027469">
    <property type="entry name" value="Cation_efflux_TMD_sf"/>
</dbReference>
<dbReference type="Proteomes" id="UP000095672">
    <property type="component" value="Chromosome"/>
</dbReference>
<evidence type="ECO:0000256" key="3">
    <source>
        <dbReference type="ARBA" id="ARBA00022448"/>
    </source>
</evidence>
<dbReference type="InterPro" id="IPR002524">
    <property type="entry name" value="Cation_efflux"/>
</dbReference>
<feature type="transmembrane region" description="Helical" evidence="9">
    <location>
        <begin position="183"/>
        <end position="202"/>
    </location>
</feature>
<dbReference type="GO" id="GO:0006882">
    <property type="term" value="P:intracellular zinc ion homeostasis"/>
    <property type="evidence" value="ECO:0007669"/>
    <property type="project" value="TreeGrafter"/>
</dbReference>
<evidence type="ECO:0000313" key="12">
    <source>
        <dbReference type="Proteomes" id="UP000095672"/>
    </source>
</evidence>
<evidence type="ECO:0000256" key="4">
    <source>
        <dbReference type="ARBA" id="ARBA00022496"/>
    </source>
</evidence>
<evidence type="ECO:0000313" key="11">
    <source>
        <dbReference type="EMBL" id="AOS96350.1"/>
    </source>
</evidence>
<reference evidence="12" key="1">
    <citation type="submission" date="2016-01" db="EMBL/GenBank/DDBJ databases">
        <title>Complete genome sequence of Microbulbifer sp. CCB-MM1, a halophile isolated from Matang Mangrove Forest, Perak.</title>
        <authorList>
            <person name="Moh T.H."/>
            <person name="Dinesh B."/>
            <person name="Lau N.-S."/>
            <person name="Go F."/>
            <person name="Alexander Chong S.-C."/>
        </authorList>
    </citation>
    <scope>NUCLEOTIDE SEQUENCE [LARGE SCALE GENOMIC DNA]</scope>
    <source>
        <strain evidence="12">CCB-MM1</strain>
    </source>
</reference>
<dbReference type="GO" id="GO:0015341">
    <property type="term" value="F:zinc efflux antiporter activity"/>
    <property type="evidence" value="ECO:0007669"/>
    <property type="project" value="TreeGrafter"/>
</dbReference>
<evidence type="ECO:0000256" key="1">
    <source>
        <dbReference type="ARBA" id="ARBA00004141"/>
    </source>
</evidence>